<keyword evidence="1" id="KW-1133">Transmembrane helix</keyword>
<dbReference type="AlphaFoldDB" id="A0A9J5WAK8"/>
<evidence type="ECO:0000256" key="1">
    <source>
        <dbReference type="SAM" id="Phobius"/>
    </source>
</evidence>
<keyword evidence="3" id="KW-1185">Reference proteome</keyword>
<dbReference type="Proteomes" id="UP000824120">
    <property type="component" value="Chromosome 12"/>
</dbReference>
<dbReference type="EMBL" id="JACXVP010000012">
    <property type="protein sequence ID" value="KAG5572316.1"/>
    <property type="molecule type" value="Genomic_DNA"/>
</dbReference>
<comment type="caution">
    <text evidence="2">The sequence shown here is derived from an EMBL/GenBank/DDBJ whole genome shotgun (WGS) entry which is preliminary data.</text>
</comment>
<evidence type="ECO:0000313" key="2">
    <source>
        <dbReference type="EMBL" id="KAG5572316.1"/>
    </source>
</evidence>
<proteinExistence type="predicted"/>
<keyword evidence="1" id="KW-0812">Transmembrane</keyword>
<protein>
    <submittedName>
        <fullName evidence="2">Uncharacterized protein</fullName>
    </submittedName>
</protein>
<name>A0A9J5WAK8_SOLCO</name>
<evidence type="ECO:0000313" key="3">
    <source>
        <dbReference type="Proteomes" id="UP000824120"/>
    </source>
</evidence>
<reference evidence="2 3" key="1">
    <citation type="submission" date="2020-09" db="EMBL/GenBank/DDBJ databases">
        <title>De no assembly of potato wild relative species, Solanum commersonii.</title>
        <authorList>
            <person name="Cho K."/>
        </authorList>
    </citation>
    <scope>NUCLEOTIDE SEQUENCE [LARGE SCALE GENOMIC DNA]</scope>
    <source>
        <strain evidence="2">LZ3.2</strain>
        <tissue evidence="2">Leaf</tissue>
    </source>
</reference>
<sequence length="71" mass="8285">MLSDSSIFVSSIFRVVNRILFIVPVVPLLVLLLFFFLICFFYIIDFESLVVMVMMKIKVSPFNFSHLTLSF</sequence>
<feature type="transmembrane region" description="Helical" evidence="1">
    <location>
        <begin position="20"/>
        <end position="44"/>
    </location>
</feature>
<organism evidence="2 3">
    <name type="scientific">Solanum commersonii</name>
    <name type="common">Commerson's wild potato</name>
    <name type="synonym">Commerson's nightshade</name>
    <dbReference type="NCBI Taxonomy" id="4109"/>
    <lineage>
        <taxon>Eukaryota</taxon>
        <taxon>Viridiplantae</taxon>
        <taxon>Streptophyta</taxon>
        <taxon>Embryophyta</taxon>
        <taxon>Tracheophyta</taxon>
        <taxon>Spermatophyta</taxon>
        <taxon>Magnoliopsida</taxon>
        <taxon>eudicotyledons</taxon>
        <taxon>Gunneridae</taxon>
        <taxon>Pentapetalae</taxon>
        <taxon>asterids</taxon>
        <taxon>lamiids</taxon>
        <taxon>Solanales</taxon>
        <taxon>Solanaceae</taxon>
        <taxon>Solanoideae</taxon>
        <taxon>Solaneae</taxon>
        <taxon>Solanum</taxon>
    </lineage>
</organism>
<keyword evidence="1" id="KW-0472">Membrane</keyword>
<gene>
    <name evidence="2" type="ORF">H5410_062082</name>
</gene>
<accession>A0A9J5WAK8</accession>